<dbReference type="Gene3D" id="3.30.40.10">
    <property type="entry name" value="Zinc/RING finger domain, C3HC4 (zinc finger)"/>
    <property type="match status" value="1"/>
</dbReference>
<feature type="domain" description="RING-type" evidence="17">
    <location>
        <begin position="181"/>
        <end position="438"/>
    </location>
</feature>
<dbReference type="InterPro" id="IPR044066">
    <property type="entry name" value="TRIAD_supradom"/>
</dbReference>
<dbReference type="Pfam" id="PF05773">
    <property type="entry name" value="RWD"/>
    <property type="match status" value="1"/>
</dbReference>
<evidence type="ECO:0000256" key="14">
    <source>
        <dbReference type="ARBA" id="ARBA00044508"/>
    </source>
</evidence>
<dbReference type="InterPro" id="IPR031127">
    <property type="entry name" value="E3_UB_ligase_RBR"/>
</dbReference>
<dbReference type="GO" id="GO:0061630">
    <property type="term" value="F:ubiquitin protein ligase activity"/>
    <property type="evidence" value="ECO:0007669"/>
    <property type="project" value="UniProtKB-EC"/>
</dbReference>
<dbReference type="InterPro" id="IPR047548">
    <property type="entry name" value="Rcat_RBR_RNF14"/>
</dbReference>
<keyword evidence="8" id="KW-0677">Repeat</keyword>
<dbReference type="PANTHER" id="PTHR11685">
    <property type="entry name" value="RBR FAMILY RING FINGER AND IBR DOMAIN-CONTAINING"/>
    <property type="match status" value="1"/>
</dbReference>
<dbReference type="OrthoDB" id="1431934at2759"/>
<dbReference type="PROSITE" id="PS51873">
    <property type="entry name" value="TRIAD"/>
    <property type="match status" value="1"/>
</dbReference>
<evidence type="ECO:0000256" key="5">
    <source>
        <dbReference type="ARBA" id="ARBA00022679"/>
    </source>
</evidence>
<dbReference type="CDD" id="cd23820">
    <property type="entry name" value="RWD_RNF14"/>
    <property type="match status" value="1"/>
</dbReference>
<dbReference type="SMART" id="SM00647">
    <property type="entry name" value="IBR"/>
    <property type="match status" value="2"/>
</dbReference>
<evidence type="ECO:0000256" key="3">
    <source>
        <dbReference type="ARBA" id="ARBA00004906"/>
    </source>
</evidence>
<reference evidence="18 19" key="1">
    <citation type="journal article" date="2015" name="Fungal Genet. Biol.">
        <title>Evolution of novel wood decay mechanisms in Agaricales revealed by the genome sequences of Fistulina hepatica and Cylindrobasidium torrendii.</title>
        <authorList>
            <person name="Floudas D."/>
            <person name="Held B.W."/>
            <person name="Riley R."/>
            <person name="Nagy L.G."/>
            <person name="Koehler G."/>
            <person name="Ransdell A.S."/>
            <person name="Younus H."/>
            <person name="Chow J."/>
            <person name="Chiniquy J."/>
            <person name="Lipzen A."/>
            <person name="Tritt A."/>
            <person name="Sun H."/>
            <person name="Haridas S."/>
            <person name="LaButti K."/>
            <person name="Ohm R.A."/>
            <person name="Kues U."/>
            <person name="Blanchette R.A."/>
            <person name="Grigoriev I.V."/>
            <person name="Minto R.E."/>
            <person name="Hibbett D.S."/>
        </authorList>
    </citation>
    <scope>NUCLEOTIDE SEQUENCE [LARGE SCALE GENOMIC DNA]</scope>
    <source>
        <strain evidence="18 19">ATCC 64428</strain>
    </source>
</reference>
<dbReference type="PROSITE" id="PS50089">
    <property type="entry name" value="ZF_RING_2"/>
    <property type="match status" value="1"/>
</dbReference>
<evidence type="ECO:0000256" key="11">
    <source>
        <dbReference type="ARBA" id="ARBA00022833"/>
    </source>
</evidence>
<gene>
    <name evidence="18" type="ORF">FISHEDRAFT_34477</name>
</gene>
<organism evidence="18 19">
    <name type="scientific">Fistulina hepatica ATCC 64428</name>
    <dbReference type="NCBI Taxonomy" id="1128425"/>
    <lineage>
        <taxon>Eukaryota</taxon>
        <taxon>Fungi</taxon>
        <taxon>Dikarya</taxon>
        <taxon>Basidiomycota</taxon>
        <taxon>Agaricomycotina</taxon>
        <taxon>Agaricomycetes</taxon>
        <taxon>Agaricomycetidae</taxon>
        <taxon>Agaricales</taxon>
        <taxon>Fistulinaceae</taxon>
        <taxon>Fistulina</taxon>
    </lineage>
</organism>
<keyword evidence="19" id="KW-1185">Reference proteome</keyword>
<dbReference type="Pfam" id="PF22191">
    <property type="entry name" value="IBR_1"/>
    <property type="match status" value="1"/>
</dbReference>
<keyword evidence="11" id="KW-0862">Zinc</keyword>
<dbReference type="GO" id="GO:0008270">
    <property type="term" value="F:zinc ion binding"/>
    <property type="evidence" value="ECO:0007669"/>
    <property type="project" value="UniProtKB-KW"/>
</dbReference>
<name>A0A0D7ALZ7_9AGAR</name>
<accession>A0A0D7ALZ7</accession>
<keyword evidence="5" id="KW-0808">Transferase</keyword>
<dbReference type="InterPro" id="IPR016135">
    <property type="entry name" value="UBQ-conjugating_enzyme/RWD"/>
</dbReference>
<dbReference type="PROSITE" id="PS00518">
    <property type="entry name" value="ZF_RING_1"/>
    <property type="match status" value="1"/>
</dbReference>
<evidence type="ECO:0000256" key="2">
    <source>
        <dbReference type="ARBA" id="ARBA00004167"/>
    </source>
</evidence>
<keyword evidence="9 15" id="KW-0863">Zinc-finger</keyword>
<evidence type="ECO:0000256" key="8">
    <source>
        <dbReference type="ARBA" id="ARBA00022737"/>
    </source>
</evidence>
<dbReference type="InterPro" id="IPR013083">
    <property type="entry name" value="Znf_RING/FYVE/PHD"/>
</dbReference>
<keyword evidence="7" id="KW-0479">Metal-binding</keyword>
<dbReference type="Gene3D" id="3.10.110.10">
    <property type="entry name" value="Ubiquitin Conjugating Enzyme"/>
    <property type="match status" value="1"/>
</dbReference>
<protein>
    <recommendedName>
        <fullName evidence="4">RBR-type E3 ubiquitin transferase</fullName>
        <ecNumber evidence="4">2.3.2.31</ecNumber>
    </recommendedName>
</protein>
<evidence type="ECO:0000256" key="6">
    <source>
        <dbReference type="ARBA" id="ARBA00022692"/>
    </source>
</evidence>
<evidence type="ECO:0000313" key="18">
    <source>
        <dbReference type="EMBL" id="KIY52890.1"/>
    </source>
</evidence>
<dbReference type="SUPFAM" id="SSF54495">
    <property type="entry name" value="UBC-like"/>
    <property type="match status" value="1"/>
</dbReference>
<evidence type="ECO:0000256" key="9">
    <source>
        <dbReference type="ARBA" id="ARBA00022771"/>
    </source>
</evidence>
<evidence type="ECO:0000256" key="7">
    <source>
        <dbReference type="ARBA" id="ARBA00022723"/>
    </source>
</evidence>
<dbReference type="GO" id="GO:0031090">
    <property type="term" value="C:organelle membrane"/>
    <property type="evidence" value="ECO:0007669"/>
    <property type="project" value="UniProtKB-ARBA"/>
</dbReference>
<evidence type="ECO:0000259" key="16">
    <source>
        <dbReference type="PROSITE" id="PS50089"/>
    </source>
</evidence>
<dbReference type="AlphaFoldDB" id="A0A0D7ALZ7"/>
<comment type="similarity">
    <text evidence="14">Belongs to the RBR family. RNF14 subfamily.</text>
</comment>
<evidence type="ECO:0000256" key="15">
    <source>
        <dbReference type="PROSITE-ProRule" id="PRU00175"/>
    </source>
</evidence>
<evidence type="ECO:0000256" key="10">
    <source>
        <dbReference type="ARBA" id="ARBA00022786"/>
    </source>
</evidence>
<evidence type="ECO:0000256" key="1">
    <source>
        <dbReference type="ARBA" id="ARBA00001798"/>
    </source>
</evidence>
<dbReference type="EC" id="2.3.2.31" evidence="4"/>
<comment type="subcellular location">
    <subcellularLocation>
        <location evidence="2">Membrane</location>
        <topology evidence="2">Single-pass membrane protein</topology>
    </subcellularLocation>
</comment>
<keyword evidence="13" id="KW-0472">Membrane</keyword>
<dbReference type="CDD" id="cd20341">
    <property type="entry name" value="BRcat_RBR_RNF14"/>
    <property type="match status" value="1"/>
</dbReference>
<dbReference type="GO" id="GO:0016567">
    <property type="term" value="P:protein ubiquitination"/>
    <property type="evidence" value="ECO:0007669"/>
    <property type="project" value="InterPro"/>
</dbReference>
<dbReference type="Gene3D" id="1.20.120.1750">
    <property type="match status" value="1"/>
</dbReference>
<evidence type="ECO:0000256" key="4">
    <source>
        <dbReference type="ARBA" id="ARBA00012251"/>
    </source>
</evidence>
<dbReference type="SUPFAM" id="SSF57850">
    <property type="entry name" value="RING/U-box"/>
    <property type="match status" value="3"/>
</dbReference>
<evidence type="ECO:0000313" key="19">
    <source>
        <dbReference type="Proteomes" id="UP000054144"/>
    </source>
</evidence>
<dbReference type="GO" id="GO:0005737">
    <property type="term" value="C:cytoplasm"/>
    <property type="evidence" value="ECO:0007669"/>
    <property type="project" value="UniProtKB-ARBA"/>
</dbReference>
<dbReference type="InterPro" id="IPR006575">
    <property type="entry name" value="RWD_dom"/>
</dbReference>
<comment type="catalytic activity">
    <reaction evidence="1">
        <text>[E2 ubiquitin-conjugating enzyme]-S-ubiquitinyl-L-cysteine + [acceptor protein]-L-lysine = [E2 ubiquitin-conjugating enzyme]-L-cysteine + [acceptor protein]-N(6)-ubiquitinyl-L-lysine.</text>
        <dbReference type="EC" id="2.3.2.31"/>
    </reaction>
</comment>
<proteinExistence type="inferred from homology"/>
<dbReference type="Pfam" id="PF01485">
    <property type="entry name" value="IBR"/>
    <property type="match status" value="1"/>
</dbReference>
<dbReference type="FunFam" id="3.30.40.10:FF:000051">
    <property type="entry name" value="RBR-type E3 ubiquitin transferase"/>
    <property type="match status" value="1"/>
</dbReference>
<feature type="domain" description="RING-type" evidence="16">
    <location>
        <begin position="185"/>
        <end position="230"/>
    </location>
</feature>
<evidence type="ECO:0000256" key="12">
    <source>
        <dbReference type="ARBA" id="ARBA00022989"/>
    </source>
</evidence>
<dbReference type="InterPro" id="IPR001841">
    <property type="entry name" value="Znf_RING"/>
</dbReference>
<keyword evidence="12" id="KW-1133">Transmembrane helix</keyword>
<dbReference type="Proteomes" id="UP000054144">
    <property type="component" value="Unassembled WGS sequence"/>
</dbReference>
<evidence type="ECO:0000256" key="13">
    <source>
        <dbReference type="ARBA" id="ARBA00023136"/>
    </source>
</evidence>
<keyword evidence="6" id="KW-0812">Transmembrane</keyword>
<dbReference type="InterPro" id="IPR002867">
    <property type="entry name" value="IBR_dom"/>
</dbReference>
<dbReference type="EMBL" id="KN881629">
    <property type="protein sequence ID" value="KIY52890.1"/>
    <property type="molecule type" value="Genomic_DNA"/>
</dbReference>
<dbReference type="InterPro" id="IPR017907">
    <property type="entry name" value="Znf_RING_CS"/>
</dbReference>
<comment type="pathway">
    <text evidence="3">Protein modification; protein ubiquitination.</text>
</comment>
<keyword evidence="10" id="KW-0833">Ubl conjugation pathway</keyword>
<sequence length="458" mass="51651">MEADKNECFSLVAQELEVLEAIYPECLSGNIPDPTLALRMEVSIEWDEPRQIRLACADSTSCTSTVQETTLSLSLLPPILLHVVLPSDYPLSSPPKIISLRATHSWFPHLVELQDALLNMWTPGEGVLEPWVDFIKSGRFLNSLGIVFSDHVEIPCPAPTKLAELLFSYQSSAQASQFNQNTYSCAVCLSSMKGSKCLQLSCSHIFCRSCLEGFWKLCILEGDVGRVGCPDPECVKSGREASEEEVARIVTEGEVHRWRWLREKRMLDKDPTIIHCPISFCQTPVHKPPTDKSDEDSGWDKLRTCPSCDFSFCAFCKRTWHGPKSACPISVSEKIVLKYIKAEVGSHERAFIERMYGKSTIARLVAAHEEEKANKKWLEMSTMACPGCNVNVEKSLGCNHMTCAKCHQHFCYRCGTRLNSQNPYPHFSTPGLPCFNKLFDFIKPEDNEWQPVEGFQWI</sequence>
<dbReference type="CDD" id="cd20354">
    <property type="entry name" value="Rcat_RBR_RNF14"/>
    <property type="match status" value="1"/>
</dbReference>
<evidence type="ECO:0000259" key="17">
    <source>
        <dbReference type="PROSITE" id="PS51873"/>
    </source>
</evidence>